<dbReference type="SUPFAM" id="SSF53756">
    <property type="entry name" value="UDP-Glycosyltransferase/glycogen phosphorylase"/>
    <property type="match status" value="1"/>
</dbReference>
<name>A0ABT8XBV9_9HYPH</name>
<dbReference type="Gene3D" id="3.40.50.11190">
    <property type="match status" value="1"/>
</dbReference>
<feature type="domain" description="Glycosyl transferase family 28 C-terminal" evidence="1">
    <location>
        <begin position="263"/>
        <end position="357"/>
    </location>
</feature>
<reference evidence="2" key="1">
    <citation type="submission" date="2022-04" db="EMBL/GenBank/DDBJ databases">
        <title>Shinella lacus sp. nov., a novel member of the genus Shinella from water.</title>
        <authorList>
            <person name="Deng Y."/>
        </authorList>
    </citation>
    <scope>NUCLEOTIDE SEQUENCE</scope>
    <source>
        <strain evidence="2">JCM 31239</strain>
    </source>
</reference>
<dbReference type="InterPro" id="IPR007235">
    <property type="entry name" value="Glyco_trans_28_C"/>
</dbReference>
<keyword evidence="2" id="KW-0378">Hydrolase</keyword>
<dbReference type="PANTHER" id="PTHR21015:SF22">
    <property type="entry name" value="GLYCOSYLTRANSFERASE"/>
    <property type="match status" value="1"/>
</dbReference>
<keyword evidence="3" id="KW-1185">Reference proteome</keyword>
<sequence length="370" mass="40059">MTRSIRIAFRADASLAIGTGHVMRCITLAQALADQGAECVFLCREHPGHLLDAIRKRGFEVRPLPLHDPADTISVDSGPSHASWLGTDWRTDADDVVTALAGDTVDWLVVDHYALDRRWDNALRPFCKHLLAIDDLADREHDCDVLLDQNLGRAASDYNGLVPEHARILAGPMHALLRKDFSELRAGSLARRHLSPAIRNILISMGGVDQPNATARTLAVLQQTDLPDDCRVTVVLGPHAPWRDDILTRAAAMKWPTEVLINVADMGSLMAASDLAIGAAGTTSWERCCLGLPALIVVLADNQKDAARALEREGAAIALKRFPDTAFNIELEAAVHELINAPEKLMAMSVAASSMTNGQGADRLASSMVM</sequence>
<dbReference type="InterPro" id="IPR020023">
    <property type="entry name" value="PseG"/>
</dbReference>
<dbReference type="Proteomes" id="UP001177080">
    <property type="component" value="Unassembled WGS sequence"/>
</dbReference>
<dbReference type="EC" id="3.6.1.57" evidence="2"/>
<gene>
    <name evidence="2" type="primary">pseG</name>
    <name evidence="2" type="ORF">GB928_008545</name>
</gene>
<dbReference type="RefSeq" id="WP_244761170.1">
    <property type="nucleotide sequence ID" value="NZ_JALJCJ010000003.1"/>
</dbReference>
<dbReference type="GO" id="GO:0016787">
    <property type="term" value="F:hydrolase activity"/>
    <property type="evidence" value="ECO:0007669"/>
    <property type="project" value="UniProtKB-KW"/>
</dbReference>
<comment type="caution">
    <text evidence="2">The sequence shown here is derived from an EMBL/GenBank/DDBJ whole genome shotgun (WGS) entry which is preliminary data.</text>
</comment>
<evidence type="ECO:0000313" key="3">
    <source>
        <dbReference type="Proteomes" id="UP001177080"/>
    </source>
</evidence>
<proteinExistence type="predicted"/>
<protein>
    <submittedName>
        <fullName evidence="2">UDP-2,4-diacetamido-2,4, 6-trideoxy-beta-L-altropyranose hydrolase</fullName>
        <ecNumber evidence="2">3.6.1.57</ecNumber>
    </submittedName>
</protein>
<dbReference type="EMBL" id="WHSC02000004">
    <property type="protein sequence ID" value="MDO6121225.1"/>
    <property type="molecule type" value="Genomic_DNA"/>
</dbReference>
<evidence type="ECO:0000259" key="1">
    <source>
        <dbReference type="Pfam" id="PF04101"/>
    </source>
</evidence>
<organism evidence="2 3">
    <name type="scientific">Shinella curvata</name>
    <dbReference type="NCBI Taxonomy" id="1817964"/>
    <lineage>
        <taxon>Bacteria</taxon>
        <taxon>Pseudomonadati</taxon>
        <taxon>Pseudomonadota</taxon>
        <taxon>Alphaproteobacteria</taxon>
        <taxon>Hyphomicrobiales</taxon>
        <taxon>Rhizobiaceae</taxon>
        <taxon>Shinella</taxon>
    </lineage>
</organism>
<dbReference type="Gene3D" id="3.40.50.2000">
    <property type="entry name" value="Glycogen Phosphorylase B"/>
    <property type="match status" value="1"/>
</dbReference>
<evidence type="ECO:0000313" key="2">
    <source>
        <dbReference type="EMBL" id="MDO6121225.1"/>
    </source>
</evidence>
<dbReference type="PANTHER" id="PTHR21015">
    <property type="entry name" value="UDP-N-ACETYLGLUCOSAMINE--N-ACETYLMURAMYL-(PENTAPEPTIDE) PYROPHOSPHORYL-UNDECAPRENOL N-ACETYLGLUCOSAMINE TRANSFERASE 1"/>
    <property type="match status" value="1"/>
</dbReference>
<dbReference type="NCBIfam" id="TIGR03590">
    <property type="entry name" value="PseG"/>
    <property type="match status" value="1"/>
</dbReference>
<dbReference type="Pfam" id="PF04101">
    <property type="entry name" value="Glyco_tran_28_C"/>
    <property type="match status" value="1"/>
</dbReference>
<accession>A0ABT8XBV9</accession>